<gene>
    <name evidence="11" type="ORF">JYK14_20105</name>
</gene>
<name>A0ABT1D942_9PROT</name>
<dbReference type="RefSeq" id="WP_252955084.1">
    <property type="nucleotide sequence ID" value="NZ_JAFIRR010000129.1"/>
</dbReference>
<feature type="transmembrane region" description="Helical" evidence="9">
    <location>
        <begin position="87"/>
        <end position="110"/>
    </location>
</feature>
<feature type="transmembrane region" description="Helical" evidence="9">
    <location>
        <begin position="20"/>
        <end position="43"/>
    </location>
</feature>
<evidence type="ECO:0000256" key="9">
    <source>
        <dbReference type="RuleBase" id="RU363032"/>
    </source>
</evidence>
<feature type="transmembrane region" description="Helical" evidence="9">
    <location>
        <begin position="122"/>
        <end position="141"/>
    </location>
</feature>
<dbReference type="PANTHER" id="PTHR43386">
    <property type="entry name" value="OLIGOPEPTIDE TRANSPORT SYSTEM PERMEASE PROTEIN APPC"/>
    <property type="match status" value="1"/>
</dbReference>
<keyword evidence="2 9" id="KW-0813">Transport</keyword>
<comment type="subcellular location">
    <subcellularLocation>
        <location evidence="1 9">Cell membrane</location>
        <topology evidence="1 9">Multi-pass membrane protein</topology>
    </subcellularLocation>
</comment>
<evidence type="ECO:0000256" key="1">
    <source>
        <dbReference type="ARBA" id="ARBA00004651"/>
    </source>
</evidence>
<keyword evidence="7 9" id="KW-1133">Transmembrane helix</keyword>
<evidence type="ECO:0000313" key="12">
    <source>
        <dbReference type="Proteomes" id="UP001523392"/>
    </source>
</evidence>
<comment type="caution">
    <text evidence="11">The sequence shown here is derived from an EMBL/GenBank/DDBJ whole genome shotgun (WGS) entry which is preliminary data.</text>
</comment>
<accession>A0ABT1D942</accession>
<dbReference type="InterPro" id="IPR050366">
    <property type="entry name" value="BP-dependent_transpt_permease"/>
</dbReference>
<keyword evidence="6" id="KW-0653">Protein transport</keyword>
<reference evidence="11 12" key="1">
    <citation type="submission" date="2021-12" db="EMBL/GenBank/DDBJ databases">
        <title>Siccirubricoccus leaddurans sp. nov., a high concentration Zn2+ tolerance bacterium.</title>
        <authorList>
            <person name="Cao Y."/>
        </authorList>
    </citation>
    <scope>NUCLEOTIDE SEQUENCE [LARGE SCALE GENOMIC DNA]</scope>
    <source>
        <strain evidence="11 12">KC 17139</strain>
    </source>
</reference>
<dbReference type="Proteomes" id="UP001523392">
    <property type="component" value="Unassembled WGS sequence"/>
</dbReference>
<organism evidence="11 12">
    <name type="scientific">Siccirubricoccus soli</name>
    <dbReference type="NCBI Taxonomy" id="2899147"/>
    <lineage>
        <taxon>Bacteria</taxon>
        <taxon>Pseudomonadati</taxon>
        <taxon>Pseudomonadota</taxon>
        <taxon>Alphaproteobacteria</taxon>
        <taxon>Acetobacterales</taxon>
        <taxon>Roseomonadaceae</taxon>
        <taxon>Siccirubricoccus</taxon>
    </lineage>
</organism>
<evidence type="ECO:0000256" key="6">
    <source>
        <dbReference type="ARBA" id="ARBA00022927"/>
    </source>
</evidence>
<evidence type="ECO:0000256" key="4">
    <source>
        <dbReference type="ARBA" id="ARBA00022692"/>
    </source>
</evidence>
<evidence type="ECO:0000259" key="10">
    <source>
        <dbReference type="PROSITE" id="PS50928"/>
    </source>
</evidence>
<dbReference type="InterPro" id="IPR035906">
    <property type="entry name" value="MetI-like_sf"/>
</dbReference>
<evidence type="ECO:0000256" key="5">
    <source>
        <dbReference type="ARBA" id="ARBA00022856"/>
    </source>
</evidence>
<dbReference type="PROSITE" id="PS50928">
    <property type="entry name" value="ABC_TM1"/>
    <property type="match status" value="1"/>
</dbReference>
<keyword evidence="4 9" id="KW-0812">Transmembrane</keyword>
<dbReference type="Pfam" id="PF00528">
    <property type="entry name" value="BPD_transp_1"/>
    <property type="match status" value="1"/>
</dbReference>
<keyword evidence="5" id="KW-0571">Peptide transport</keyword>
<dbReference type="SUPFAM" id="SSF161098">
    <property type="entry name" value="MetI-like"/>
    <property type="match status" value="1"/>
</dbReference>
<dbReference type="EMBL" id="JAFIRR010000129">
    <property type="protein sequence ID" value="MCO6418449.1"/>
    <property type="molecule type" value="Genomic_DNA"/>
</dbReference>
<dbReference type="Gene3D" id="1.10.3720.10">
    <property type="entry name" value="MetI-like"/>
    <property type="match status" value="1"/>
</dbReference>
<sequence length="285" mass="29698">MSLDNFWRRHRTLRAALRNLSFTAGILILASVVLVALSAPWLFPGDPLDMVGMPALWPGEDPAFPLGTDSLGRDVAAGLAHGARVSLLVGVSAAGIGLLIGTAIGAAAGYSGGWVDDLLVRVTELFQTVPAFLLVIVLVSIREPSAPAIAVAIGVASWPTVARLVRAQFRSLRSADFVAAALVSGARPSRIILRHILPNALPPIVVTTSVMVANAILTEAGLSFLNLGDPNLVSWGSMIGDGRQLLRTAWYLTALPGAAIALTVMSINLAGDGLNDVLNPRSGSH</sequence>
<evidence type="ECO:0000256" key="2">
    <source>
        <dbReference type="ARBA" id="ARBA00022448"/>
    </source>
</evidence>
<evidence type="ECO:0000313" key="11">
    <source>
        <dbReference type="EMBL" id="MCO6418449.1"/>
    </source>
</evidence>
<evidence type="ECO:0000256" key="3">
    <source>
        <dbReference type="ARBA" id="ARBA00022475"/>
    </source>
</evidence>
<feature type="transmembrane region" description="Helical" evidence="9">
    <location>
        <begin position="249"/>
        <end position="270"/>
    </location>
</feature>
<keyword evidence="8 9" id="KW-0472">Membrane</keyword>
<evidence type="ECO:0000256" key="7">
    <source>
        <dbReference type="ARBA" id="ARBA00022989"/>
    </source>
</evidence>
<feature type="domain" description="ABC transmembrane type-1" evidence="10">
    <location>
        <begin position="83"/>
        <end position="271"/>
    </location>
</feature>
<protein>
    <submittedName>
        <fullName evidence="11">ABC transporter permease</fullName>
    </submittedName>
</protein>
<dbReference type="InterPro" id="IPR000515">
    <property type="entry name" value="MetI-like"/>
</dbReference>
<proteinExistence type="inferred from homology"/>
<keyword evidence="3" id="KW-1003">Cell membrane</keyword>
<feature type="transmembrane region" description="Helical" evidence="9">
    <location>
        <begin position="147"/>
        <end position="165"/>
    </location>
</feature>
<dbReference type="PANTHER" id="PTHR43386:SF1">
    <property type="entry name" value="D,D-DIPEPTIDE TRANSPORT SYSTEM PERMEASE PROTEIN DDPC-RELATED"/>
    <property type="match status" value="1"/>
</dbReference>
<comment type="similarity">
    <text evidence="9">Belongs to the binding-protein-dependent transport system permease family.</text>
</comment>
<evidence type="ECO:0000256" key="8">
    <source>
        <dbReference type="ARBA" id="ARBA00023136"/>
    </source>
</evidence>
<dbReference type="CDD" id="cd06261">
    <property type="entry name" value="TM_PBP2"/>
    <property type="match status" value="1"/>
</dbReference>
<keyword evidence="12" id="KW-1185">Reference proteome</keyword>